<comment type="caution">
    <text evidence="3">The sequence shown here is derived from an EMBL/GenBank/DDBJ whole genome shotgun (WGS) entry which is preliminary data.</text>
</comment>
<dbReference type="EMBL" id="RXOC01000015">
    <property type="protein sequence ID" value="RXF67752.1"/>
    <property type="molecule type" value="Genomic_DNA"/>
</dbReference>
<feature type="compositionally biased region" description="Gly residues" evidence="1">
    <location>
        <begin position="278"/>
        <end position="294"/>
    </location>
</feature>
<dbReference type="InterPro" id="IPR046020">
    <property type="entry name" value="DUF5977"/>
</dbReference>
<protein>
    <recommendedName>
        <fullName evidence="2">DUF5977 domain-containing protein</fullName>
    </recommendedName>
</protein>
<evidence type="ECO:0000313" key="3">
    <source>
        <dbReference type="EMBL" id="RXF67752.1"/>
    </source>
</evidence>
<accession>A0A4V1KHM9</accession>
<reference evidence="3 4" key="1">
    <citation type="submission" date="2018-12" db="EMBL/GenBank/DDBJ databases">
        <title>The Draft Genome Sequence of the Soil Bacterium Pedobacter tournemirensis R1.</title>
        <authorList>
            <person name="He J."/>
        </authorList>
    </citation>
    <scope>NUCLEOTIDE SEQUENCE [LARGE SCALE GENOMIC DNA]</scope>
    <source>
        <strain evidence="3 4">R1</strain>
    </source>
</reference>
<sequence>MPQYLQDGKVKINTASSTTTIQYKVSFVGYSDSYPIKVKPYSIKVMLVAGNALYVSQAQTVNETAFPSGSNVVTLTFTGTITNSHLTAGSKITLFVLDAKYGSEPVAAFTGGSAYYDWVAGALFYNDQMSRTLAKNSCEEGYAGSNVTYTVAANKHSGATKAEANAKAEADLNANAQNYANANGTCTPTCTGPAVVWLESFNNKFYGAGYKGKTIVIVNDVPAATYRWYVDGGFKTTTPDNAASFSWLPSETHYIEVEVVTPCGTSGKLRINYPSGTTGDGSGGGGGGGVILPD</sequence>
<dbReference type="Pfam" id="PF19404">
    <property type="entry name" value="DUF5977"/>
    <property type="match status" value="1"/>
</dbReference>
<feature type="region of interest" description="Disordered" evidence="1">
    <location>
        <begin position="274"/>
        <end position="294"/>
    </location>
</feature>
<name>A0A4V1KHM9_9SPHI</name>
<evidence type="ECO:0000259" key="2">
    <source>
        <dbReference type="Pfam" id="PF19404"/>
    </source>
</evidence>
<dbReference type="Proteomes" id="UP000290848">
    <property type="component" value="Unassembled WGS sequence"/>
</dbReference>
<feature type="domain" description="DUF5977" evidence="2">
    <location>
        <begin position="124"/>
        <end position="187"/>
    </location>
</feature>
<evidence type="ECO:0000313" key="4">
    <source>
        <dbReference type="Proteomes" id="UP000290848"/>
    </source>
</evidence>
<evidence type="ECO:0000256" key="1">
    <source>
        <dbReference type="SAM" id="MobiDB-lite"/>
    </source>
</evidence>
<dbReference type="AlphaFoldDB" id="A0A4V1KHM9"/>
<organism evidence="3 4">
    <name type="scientific">Arcticibacter tournemirensis</name>
    <dbReference type="NCBI Taxonomy" id="699437"/>
    <lineage>
        <taxon>Bacteria</taxon>
        <taxon>Pseudomonadati</taxon>
        <taxon>Bacteroidota</taxon>
        <taxon>Sphingobacteriia</taxon>
        <taxon>Sphingobacteriales</taxon>
        <taxon>Sphingobacteriaceae</taxon>
        <taxon>Arcticibacter</taxon>
    </lineage>
</organism>
<proteinExistence type="predicted"/>
<gene>
    <name evidence="3" type="ORF">EKH83_18170</name>
</gene>